<dbReference type="Pfam" id="PF19055">
    <property type="entry name" value="ABC2_membrane_7"/>
    <property type="match status" value="1"/>
</dbReference>
<keyword evidence="2" id="KW-0813">Transport</keyword>
<dbReference type="InterPro" id="IPR003593">
    <property type="entry name" value="AAA+_ATPase"/>
</dbReference>
<dbReference type="PROSITE" id="PS00211">
    <property type="entry name" value="ABC_TRANSPORTER_1"/>
    <property type="match status" value="1"/>
</dbReference>
<protein>
    <recommendedName>
        <fullName evidence="10">ABC transporter domain-containing protein</fullName>
    </recommendedName>
</protein>
<dbReference type="PANTHER" id="PTHR48041:SF139">
    <property type="entry name" value="PROTEIN SCARLET"/>
    <property type="match status" value="1"/>
</dbReference>
<proteinExistence type="predicted"/>
<evidence type="ECO:0000259" key="10">
    <source>
        <dbReference type="PROSITE" id="PS50893"/>
    </source>
</evidence>
<name>A0A0G4I3A0_9ALVE</name>
<dbReference type="SUPFAM" id="SSF52540">
    <property type="entry name" value="P-loop containing nucleoside triphosphate hydrolases"/>
    <property type="match status" value="1"/>
</dbReference>
<feature type="compositionally biased region" description="Pro residues" evidence="8">
    <location>
        <begin position="352"/>
        <end position="368"/>
    </location>
</feature>
<dbReference type="Gene3D" id="3.40.50.300">
    <property type="entry name" value="P-loop containing nucleotide triphosphate hydrolases"/>
    <property type="match status" value="1"/>
</dbReference>
<dbReference type="Pfam" id="PF00005">
    <property type="entry name" value="ABC_tran"/>
    <property type="match status" value="1"/>
</dbReference>
<feature type="domain" description="ABC transporter" evidence="10">
    <location>
        <begin position="20"/>
        <end position="265"/>
    </location>
</feature>
<keyword evidence="5" id="KW-0067">ATP-binding</keyword>
<dbReference type="InterPro" id="IPR050352">
    <property type="entry name" value="ABCG_transporters"/>
</dbReference>
<evidence type="ECO:0000256" key="5">
    <source>
        <dbReference type="ARBA" id="ARBA00022840"/>
    </source>
</evidence>
<evidence type="ECO:0000256" key="2">
    <source>
        <dbReference type="ARBA" id="ARBA00022448"/>
    </source>
</evidence>
<dbReference type="InterPro" id="IPR017871">
    <property type="entry name" value="ABC_transporter-like_CS"/>
</dbReference>
<dbReference type="PANTHER" id="PTHR48041">
    <property type="entry name" value="ABC TRANSPORTER G FAMILY MEMBER 28"/>
    <property type="match status" value="1"/>
</dbReference>
<evidence type="ECO:0000256" key="9">
    <source>
        <dbReference type="SAM" id="Phobius"/>
    </source>
</evidence>
<feature type="transmembrane region" description="Helical" evidence="9">
    <location>
        <begin position="644"/>
        <end position="664"/>
    </location>
</feature>
<feature type="transmembrane region" description="Helical" evidence="9">
    <location>
        <begin position="560"/>
        <end position="582"/>
    </location>
</feature>
<evidence type="ECO:0000256" key="1">
    <source>
        <dbReference type="ARBA" id="ARBA00004141"/>
    </source>
</evidence>
<evidence type="ECO:0000256" key="4">
    <source>
        <dbReference type="ARBA" id="ARBA00022741"/>
    </source>
</evidence>
<dbReference type="GO" id="GO:0140359">
    <property type="term" value="F:ABC-type transporter activity"/>
    <property type="evidence" value="ECO:0007669"/>
    <property type="project" value="InterPro"/>
</dbReference>
<feature type="transmembrane region" description="Helical" evidence="9">
    <location>
        <begin position="525"/>
        <end position="548"/>
    </location>
</feature>
<dbReference type="InterPro" id="IPR013525">
    <property type="entry name" value="ABC2_TM"/>
</dbReference>
<keyword evidence="6 9" id="KW-1133">Transmembrane helix</keyword>
<gene>
    <name evidence="11" type="ORF">Cvel_10596</name>
</gene>
<dbReference type="GO" id="GO:0016020">
    <property type="term" value="C:membrane"/>
    <property type="evidence" value="ECO:0007669"/>
    <property type="project" value="UniProtKB-SubCell"/>
</dbReference>
<comment type="subcellular location">
    <subcellularLocation>
        <location evidence="1">Membrane</location>
        <topology evidence="1">Multi-pass membrane protein</topology>
    </subcellularLocation>
</comment>
<dbReference type="InterPro" id="IPR027417">
    <property type="entry name" value="P-loop_NTPase"/>
</dbReference>
<sequence>MQLNADTPTKFRSVEVPLDVEWTDMRVSVPGKGRGSEPIELLHGLNGYAGPGELVAVMGPSGAGKTTFLNLLSDRSKVGVTGSLLLNGKPKTSSAKRLIGYVMQKDIFFEHLSVYDTLKFTALMRLPSDMPTKEKLKRVDEVIHELGLWKCRHTIVGSSVQRGISGGELKRLNIANELLFNPSLFLLDEPTSGLDSSSAFALVSTLKAMALASDRLIISSIHQPNSQIFAMFDRLILFCGGHIVFQGSAANSLHYFDALGYKCPLGYNMADFLMDVLNDPQQTDRLVDAYRKRTRRTPQGYYESVPLHHGGPSSFGSRLSPIVSPSPGKPFTSASPVKGTEREQTEVAGPKSRPPPLPLTPSAAPLPTPAAAVTAASSMHPTEVAVVVSPVPEESREVEREQEEGGENREGHCSAPSPLPSPRSQSAPSPSPWAKSQNVPGSASGVGPITSPSGGPGEGLNLDDVESLEEGVILQTPGEAGHSGRIQHSKTVDEMVREHVKRPSWGYLVWVLWMRGLKTSPGGTLTFMAGLQSALVAAVVGVMWFQNLAVYSEGRLEDRLGALFFITVYNAFVPMFNALTAFPAERAVISKERASKTFPVSAYFSAKTLTDLPVQLAFPFLFMLIAYPLIGLPWTAADFLGTTLIILTCVTVANSVGLLVSALVTDFSTGATVCAV</sequence>
<evidence type="ECO:0000256" key="8">
    <source>
        <dbReference type="SAM" id="MobiDB-lite"/>
    </source>
</evidence>
<keyword evidence="3 9" id="KW-0812">Transmembrane</keyword>
<keyword evidence="4" id="KW-0547">Nucleotide-binding</keyword>
<evidence type="ECO:0000256" key="3">
    <source>
        <dbReference type="ARBA" id="ARBA00022692"/>
    </source>
</evidence>
<dbReference type="InterPro" id="IPR043926">
    <property type="entry name" value="ABCG_dom"/>
</dbReference>
<evidence type="ECO:0000313" key="11">
    <source>
        <dbReference type="EMBL" id="CEM51408.1"/>
    </source>
</evidence>
<dbReference type="Pfam" id="PF01061">
    <property type="entry name" value="ABC2_membrane"/>
    <property type="match status" value="1"/>
</dbReference>
<feature type="region of interest" description="Disordered" evidence="8">
    <location>
        <begin position="298"/>
        <end position="463"/>
    </location>
</feature>
<feature type="transmembrane region" description="Helical" evidence="9">
    <location>
        <begin position="616"/>
        <end position="637"/>
    </location>
</feature>
<dbReference type="EMBL" id="CDMZ01004938">
    <property type="protein sequence ID" value="CEM51408.1"/>
    <property type="molecule type" value="Genomic_DNA"/>
</dbReference>
<dbReference type="InterPro" id="IPR003439">
    <property type="entry name" value="ABC_transporter-like_ATP-bd"/>
</dbReference>
<feature type="compositionally biased region" description="Low complexity" evidence="8">
    <location>
        <begin position="369"/>
        <end position="392"/>
    </location>
</feature>
<dbReference type="SMART" id="SM00382">
    <property type="entry name" value="AAA"/>
    <property type="match status" value="1"/>
</dbReference>
<organism evidence="11">
    <name type="scientific">Chromera velia CCMP2878</name>
    <dbReference type="NCBI Taxonomy" id="1169474"/>
    <lineage>
        <taxon>Eukaryota</taxon>
        <taxon>Sar</taxon>
        <taxon>Alveolata</taxon>
        <taxon>Colpodellida</taxon>
        <taxon>Chromeraceae</taxon>
        <taxon>Chromera</taxon>
    </lineage>
</organism>
<dbReference type="GO" id="GO:0005524">
    <property type="term" value="F:ATP binding"/>
    <property type="evidence" value="ECO:0007669"/>
    <property type="project" value="UniProtKB-KW"/>
</dbReference>
<evidence type="ECO:0000256" key="6">
    <source>
        <dbReference type="ARBA" id="ARBA00022989"/>
    </source>
</evidence>
<evidence type="ECO:0000256" key="7">
    <source>
        <dbReference type="ARBA" id="ARBA00023136"/>
    </source>
</evidence>
<dbReference type="AlphaFoldDB" id="A0A0G4I3A0"/>
<dbReference type="PROSITE" id="PS50893">
    <property type="entry name" value="ABC_TRANSPORTER_2"/>
    <property type="match status" value="1"/>
</dbReference>
<dbReference type="CDD" id="cd03213">
    <property type="entry name" value="ABCG_EPDR"/>
    <property type="match status" value="1"/>
</dbReference>
<reference evidence="11" key="1">
    <citation type="submission" date="2014-11" db="EMBL/GenBank/DDBJ databases">
        <authorList>
            <person name="Otto D Thomas"/>
            <person name="Naeem Raeece"/>
        </authorList>
    </citation>
    <scope>NUCLEOTIDE SEQUENCE</scope>
</reference>
<keyword evidence="7 9" id="KW-0472">Membrane</keyword>
<accession>A0A0G4I3A0</accession>
<dbReference type="GO" id="GO:0016887">
    <property type="term" value="F:ATP hydrolysis activity"/>
    <property type="evidence" value="ECO:0007669"/>
    <property type="project" value="InterPro"/>
</dbReference>
<feature type="non-terminal residue" evidence="11">
    <location>
        <position position="676"/>
    </location>
</feature>